<evidence type="ECO:0000256" key="2">
    <source>
        <dbReference type="SAM" id="SignalP"/>
    </source>
</evidence>
<dbReference type="EMBL" id="KZ826415">
    <property type="protein sequence ID" value="PYI01451.1"/>
    <property type="molecule type" value="Genomic_DNA"/>
</dbReference>
<feature type="transmembrane region" description="Helical" evidence="1">
    <location>
        <begin position="367"/>
        <end position="386"/>
    </location>
</feature>
<keyword evidence="1" id="KW-1133">Transmembrane helix</keyword>
<accession>A0A319DUM9</accession>
<dbReference type="AlphaFoldDB" id="A0A319DUM9"/>
<keyword evidence="1" id="KW-0472">Membrane</keyword>
<dbReference type="VEuPathDB" id="FungiDB:BO78DRAFT_378968"/>
<feature type="transmembrane region" description="Helical" evidence="1">
    <location>
        <begin position="285"/>
        <end position="303"/>
    </location>
</feature>
<dbReference type="PANTHER" id="PTHR35043:SF7">
    <property type="entry name" value="TRANSCRIPTION FACTOR DOMAIN-CONTAINING PROTEIN"/>
    <property type="match status" value="1"/>
</dbReference>
<sequence length="481" mass="53361">MFIRPHITILSLLLLNPPVLGQNVTAAAQAGDRVGWVSPPNTRSTSEILFSCLSIFLLCSWKCVHPNVPSIEESEAGWHSLWGWIPYWPTAPLRRLWGRRIGWMALIVIAPEIGVTMAYVEFMSAREMFKKYQDLGFTMTHAFYAYMGGYRFALPRVSNRGDTGDLQDDQSLISGTASAEDVEGNAGSGYSVAKGLDYYNVWGTSFGKNPMVNCREGRKLEELGLFPATDEDDLQNRSLPVVKEHDIHNASTSDAVTKGLACLQCGWLVIQSIARAAAGLPLTELELMTLAFIFCALIMYGLWWNKPFGVQRATVVFPLDPEKARAVLPDLHAGEPGLRLFEFSILHSFGVLSYLVVLLFDLDRDIARAVVCNGTSILFSGFHLIAWDWAFPSDRVQLLWRIFSVAATGAPLVLTTLMAILPSPRNSITLRKSAYLVVFGTTVVYTISRVGLIVLVFYCFSSMPAAVYETVPWSTIFPHLS</sequence>
<evidence type="ECO:0000256" key="1">
    <source>
        <dbReference type="SAM" id="Phobius"/>
    </source>
</evidence>
<proteinExistence type="predicted"/>
<feature type="transmembrane region" description="Helical" evidence="1">
    <location>
        <begin position="433"/>
        <end position="458"/>
    </location>
</feature>
<feature type="chain" id="PRO_5016396296" evidence="2">
    <location>
        <begin position="22"/>
        <end position="481"/>
    </location>
</feature>
<feature type="transmembrane region" description="Helical" evidence="1">
    <location>
        <begin position="101"/>
        <end position="122"/>
    </location>
</feature>
<dbReference type="Proteomes" id="UP000248423">
    <property type="component" value="Unassembled WGS sequence"/>
</dbReference>
<keyword evidence="1" id="KW-0812">Transmembrane</keyword>
<keyword evidence="2" id="KW-0732">Signal</keyword>
<evidence type="ECO:0000313" key="4">
    <source>
        <dbReference type="Proteomes" id="UP000248423"/>
    </source>
</evidence>
<dbReference type="OrthoDB" id="3061561at2759"/>
<feature type="signal peptide" evidence="2">
    <location>
        <begin position="1"/>
        <end position="21"/>
    </location>
</feature>
<protein>
    <submittedName>
        <fullName evidence="3">Uncharacterized protein</fullName>
    </submittedName>
</protein>
<dbReference type="PANTHER" id="PTHR35043">
    <property type="entry name" value="TRANSCRIPTION FACTOR DOMAIN-CONTAINING PROTEIN"/>
    <property type="match status" value="1"/>
</dbReference>
<evidence type="ECO:0000313" key="3">
    <source>
        <dbReference type="EMBL" id="PYI01451.1"/>
    </source>
</evidence>
<gene>
    <name evidence="3" type="ORF">BO78DRAFT_378968</name>
</gene>
<name>A0A319DUM9_ASPSB</name>
<feature type="transmembrane region" description="Helical" evidence="1">
    <location>
        <begin position="398"/>
        <end position="421"/>
    </location>
</feature>
<keyword evidence="4" id="KW-1185">Reference proteome</keyword>
<feature type="transmembrane region" description="Helical" evidence="1">
    <location>
        <begin position="340"/>
        <end position="360"/>
    </location>
</feature>
<reference evidence="3 4" key="1">
    <citation type="submission" date="2018-02" db="EMBL/GenBank/DDBJ databases">
        <title>The genomes of Aspergillus section Nigri reveals drivers in fungal speciation.</title>
        <authorList>
            <consortium name="DOE Joint Genome Institute"/>
            <person name="Vesth T.C."/>
            <person name="Nybo J."/>
            <person name="Theobald S."/>
            <person name="Brandl J."/>
            <person name="Frisvad J.C."/>
            <person name="Nielsen K.F."/>
            <person name="Lyhne E.K."/>
            <person name="Kogle M.E."/>
            <person name="Kuo A."/>
            <person name="Riley R."/>
            <person name="Clum A."/>
            <person name="Nolan M."/>
            <person name="Lipzen A."/>
            <person name="Salamov A."/>
            <person name="Henrissat B."/>
            <person name="Wiebenga A."/>
            <person name="De vries R.P."/>
            <person name="Grigoriev I.V."/>
            <person name="Mortensen U.H."/>
            <person name="Andersen M.R."/>
            <person name="Baker S.E."/>
        </authorList>
    </citation>
    <scope>NUCLEOTIDE SEQUENCE [LARGE SCALE GENOMIC DNA]</scope>
    <source>
        <strain evidence="3 4">CBS 121057</strain>
    </source>
</reference>
<organism evidence="3 4">
    <name type="scientific">Aspergillus sclerotiicarbonarius (strain CBS 121057 / IBT 28362)</name>
    <dbReference type="NCBI Taxonomy" id="1448318"/>
    <lineage>
        <taxon>Eukaryota</taxon>
        <taxon>Fungi</taxon>
        <taxon>Dikarya</taxon>
        <taxon>Ascomycota</taxon>
        <taxon>Pezizomycotina</taxon>
        <taxon>Eurotiomycetes</taxon>
        <taxon>Eurotiomycetidae</taxon>
        <taxon>Eurotiales</taxon>
        <taxon>Aspergillaceae</taxon>
        <taxon>Aspergillus</taxon>
        <taxon>Aspergillus subgen. Circumdati</taxon>
    </lineage>
</organism>